<proteinExistence type="predicted"/>
<evidence type="ECO:0000313" key="3">
    <source>
        <dbReference type="WBParaSite" id="EVEC_0000779101-mRNA-1"/>
    </source>
</evidence>
<reference evidence="3" key="1">
    <citation type="submission" date="2017-02" db="UniProtKB">
        <authorList>
            <consortium name="WormBaseParasite"/>
        </authorList>
    </citation>
    <scope>IDENTIFICATION</scope>
</reference>
<keyword evidence="2" id="KW-1185">Reference proteome</keyword>
<sequence length="94" mass="10344">MPDIKKSSCQSRQPLLLGRSLSSMKDDVQSTAFRIQQLLADSSMLAGQLATLKTLLMMNDRVELSLQLLLEPSPGELSVNEKILNGDLSGAYHR</sequence>
<evidence type="ECO:0000313" key="2">
    <source>
        <dbReference type="Proteomes" id="UP000274131"/>
    </source>
</evidence>
<dbReference type="EMBL" id="UXUI01008851">
    <property type="protein sequence ID" value="VDD92524.1"/>
    <property type="molecule type" value="Genomic_DNA"/>
</dbReference>
<gene>
    <name evidence="1" type="ORF">EVEC_LOCUS7275</name>
</gene>
<evidence type="ECO:0000313" key="1">
    <source>
        <dbReference type="EMBL" id="VDD92524.1"/>
    </source>
</evidence>
<protein>
    <submittedName>
        <fullName evidence="3">Histidine kinase</fullName>
    </submittedName>
</protein>
<reference evidence="1 2" key="2">
    <citation type="submission" date="2018-10" db="EMBL/GenBank/DDBJ databases">
        <authorList>
            <consortium name="Pathogen Informatics"/>
        </authorList>
    </citation>
    <scope>NUCLEOTIDE SEQUENCE [LARGE SCALE GENOMIC DNA]</scope>
</reference>
<organism evidence="3">
    <name type="scientific">Enterobius vermicularis</name>
    <name type="common">Human pinworm</name>
    <dbReference type="NCBI Taxonomy" id="51028"/>
    <lineage>
        <taxon>Eukaryota</taxon>
        <taxon>Metazoa</taxon>
        <taxon>Ecdysozoa</taxon>
        <taxon>Nematoda</taxon>
        <taxon>Chromadorea</taxon>
        <taxon>Rhabditida</taxon>
        <taxon>Spirurina</taxon>
        <taxon>Oxyuridomorpha</taxon>
        <taxon>Oxyuroidea</taxon>
        <taxon>Oxyuridae</taxon>
        <taxon>Enterobius</taxon>
    </lineage>
</organism>
<name>A0A0N4VB89_ENTVE</name>
<accession>A0A0N4VB89</accession>
<dbReference type="Proteomes" id="UP000274131">
    <property type="component" value="Unassembled WGS sequence"/>
</dbReference>
<dbReference type="AlphaFoldDB" id="A0A0N4VB89"/>
<dbReference type="WBParaSite" id="EVEC_0000779101-mRNA-1">
    <property type="protein sequence ID" value="EVEC_0000779101-mRNA-1"/>
    <property type="gene ID" value="EVEC_0000779101"/>
</dbReference>